<keyword evidence="2" id="KW-1185">Reference proteome</keyword>
<dbReference type="NCBIfam" id="TIGR01509">
    <property type="entry name" value="HAD-SF-IA-v3"/>
    <property type="match status" value="1"/>
</dbReference>
<name>A0A1H7JG33_9RHOB</name>
<dbReference type="InterPro" id="IPR044999">
    <property type="entry name" value="CbbY-like"/>
</dbReference>
<evidence type="ECO:0000313" key="1">
    <source>
        <dbReference type="EMBL" id="SEK73579.1"/>
    </source>
</evidence>
<protein>
    <submittedName>
        <fullName evidence="1">Haloacid dehalogenase superfamily, subfamily IA, variant 3 with third motif having DD or ED</fullName>
    </submittedName>
</protein>
<reference evidence="1 2" key="1">
    <citation type="submission" date="2016-10" db="EMBL/GenBank/DDBJ databases">
        <authorList>
            <person name="de Groot N.N."/>
        </authorList>
    </citation>
    <scope>NUCLEOTIDE SEQUENCE [LARGE SCALE GENOMIC DNA]</scope>
    <source>
        <strain evidence="1 2">DSM 14858</strain>
    </source>
</reference>
<dbReference type="STRING" id="188906.SAMN04488526_1354"/>
<accession>A0A1H7JG33</accession>
<dbReference type="PANTHER" id="PTHR42896">
    <property type="entry name" value="XYLULOSE-1,5-BISPHOSPHATE (XUBP) PHOSPHATASE"/>
    <property type="match status" value="1"/>
</dbReference>
<dbReference type="GO" id="GO:0016787">
    <property type="term" value="F:hydrolase activity"/>
    <property type="evidence" value="ECO:0007669"/>
    <property type="project" value="InterPro"/>
</dbReference>
<organism evidence="1 2">
    <name type="scientific">Jannaschia helgolandensis</name>
    <dbReference type="NCBI Taxonomy" id="188906"/>
    <lineage>
        <taxon>Bacteria</taxon>
        <taxon>Pseudomonadati</taxon>
        <taxon>Pseudomonadota</taxon>
        <taxon>Alphaproteobacteria</taxon>
        <taxon>Rhodobacterales</taxon>
        <taxon>Roseobacteraceae</taxon>
        <taxon>Jannaschia</taxon>
    </lineage>
</organism>
<dbReference type="AlphaFoldDB" id="A0A1H7JG33"/>
<dbReference type="PANTHER" id="PTHR42896:SF2">
    <property type="entry name" value="CBBY-LIKE PROTEIN"/>
    <property type="match status" value="1"/>
</dbReference>
<sequence length="227" mass="24408">MTLQAVFFGAIGTLAETSELQRRAYNMAFAAADLDWVWDRESYARMLREPGGKTRIRTYAEQAGDRVDAAAVHAAKQMYFAMLLAREGVDLRPGVGDLINAVQARGLLLALVTGTDAAQVDGLLAALPISRDDFDWVGDRTRAARGKPAPDLYYAAMDDLGLLPHHVLVIEDTPESAQAAVDAGLATIGFAGEAARGRAFPAGVEIVDRLDRDHLNRSSRASVIAAE</sequence>
<dbReference type="PRINTS" id="PR00413">
    <property type="entry name" value="HADHALOGNASE"/>
</dbReference>
<dbReference type="InterPro" id="IPR006439">
    <property type="entry name" value="HAD-SF_hydro_IA"/>
</dbReference>
<dbReference type="Proteomes" id="UP000199283">
    <property type="component" value="Unassembled WGS sequence"/>
</dbReference>
<dbReference type="Pfam" id="PF00702">
    <property type="entry name" value="Hydrolase"/>
    <property type="match status" value="1"/>
</dbReference>
<gene>
    <name evidence="1" type="ORF">SAMN04488526_1354</name>
</gene>
<dbReference type="Gene3D" id="1.10.150.240">
    <property type="entry name" value="Putative phosphatase, domain 2"/>
    <property type="match status" value="1"/>
</dbReference>
<dbReference type="SUPFAM" id="SSF56784">
    <property type="entry name" value="HAD-like"/>
    <property type="match status" value="1"/>
</dbReference>
<dbReference type="InterPro" id="IPR036412">
    <property type="entry name" value="HAD-like_sf"/>
</dbReference>
<proteinExistence type="predicted"/>
<dbReference type="InterPro" id="IPR023198">
    <property type="entry name" value="PGP-like_dom2"/>
</dbReference>
<dbReference type="RefSeq" id="WP_175495788.1">
    <property type="nucleotide sequence ID" value="NZ_FNZQ01000001.1"/>
</dbReference>
<dbReference type="InterPro" id="IPR023214">
    <property type="entry name" value="HAD_sf"/>
</dbReference>
<dbReference type="EMBL" id="FNZQ01000001">
    <property type="protein sequence ID" value="SEK73579.1"/>
    <property type="molecule type" value="Genomic_DNA"/>
</dbReference>
<dbReference type="Gene3D" id="3.40.50.1000">
    <property type="entry name" value="HAD superfamily/HAD-like"/>
    <property type="match status" value="1"/>
</dbReference>
<evidence type="ECO:0000313" key="2">
    <source>
        <dbReference type="Proteomes" id="UP000199283"/>
    </source>
</evidence>